<evidence type="ECO:0000313" key="4">
    <source>
        <dbReference type="Proteomes" id="UP000634136"/>
    </source>
</evidence>
<keyword evidence="2" id="KW-0812">Transmembrane</keyword>
<organism evidence="3 4">
    <name type="scientific">Senna tora</name>
    <dbReference type="NCBI Taxonomy" id="362788"/>
    <lineage>
        <taxon>Eukaryota</taxon>
        <taxon>Viridiplantae</taxon>
        <taxon>Streptophyta</taxon>
        <taxon>Embryophyta</taxon>
        <taxon>Tracheophyta</taxon>
        <taxon>Spermatophyta</taxon>
        <taxon>Magnoliopsida</taxon>
        <taxon>eudicotyledons</taxon>
        <taxon>Gunneridae</taxon>
        <taxon>Pentapetalae</taxon>
        <taxon>rosids</taxon>
        <taxon>fabids</taxon>
        <taxon>Fabales</taxon>
        <taxon>Fabaceae</taxon>
        <taxon>Caesalpinioideae</taxon>
        <taxon>Cassia clade</taxon>
        <taxon>Senna</taxon>
    </lineage>
</organism>
<keyword evidence="2" id="KW-1133">Transmembrane helix</keyword>
<dbReference type="EMBL" id="JAAIUW010000003">
    <property type="protein sequence ID" value="KAF7838534.1"/>
    <property type="molecule type" value="Genomic_DNA"/>
</dbReference>
<feature type="compositionally biased region" description="Polar residues" evidence="1">
    <location>
        <begin position="190"/>
        <end position="214"/>
    </location>
</feature>
<evidence type="ECO:0000256" key="1">
    <source>
        <dbReference type="SAM" id="MobiDB-lite"/>
    </source>
</evidence>
<keyword evidence="2" id="KW-0472">Membrane</keyword>
<evidence type="ECO:0000256" key="2">
    <source>
        <dbReference type="SAM" id="Phobius"/>
    </source>
</evidence>
<dbReference type="Pfam" id="PF06549">
    <property type="entry name" value="DUF1118"/>
    <property type="match status" value="1"/>
</dbReference>
<comment type="caution">
    <text evidence="3">The sequence shown here is derived from an EMBL/GenBank/DDBJ whole genome shotgun (WGS) entry which is preliminary data.</text>
</comment>
<reference evidence="3" key="1">
    <citation type="submission" date="2020-09" db="EMBL/GenBank/DDBJ databases">
        <title>Genome-Enabled Discovery of Anthraquinone Biosynthesis in Senna tora.</title>
        <authorList>
            <person name="Kang S.-H."/>
            <person name="Pandey R.P."/>
            <person name="Lee C.-M."/>
            <person name="Sim J.-S."/>
            <person name="Jeong J.-T."/>
            <person name="Choi B.-S."/>
            <person name="Jung M."/>
            <person name="Ginzburg D."/>
            <person name="Zhao K."/>
            <person name="Won S.Y."/>
            <person name="Oh T.-J."/>
            <person name="Yu Y."/>
            <person name="Kim N.-H."/>
            <person name="Lee O.R."/>
            <person name="Lee T.-H."/>
            <person name="Bashyal P."/>
            <person name="Kim T.-S."/>
            <person name="Lee W.-H."/>
            <person name="Kawkins C."/>
            <person name="Kim C.-K."/>
            <person name="Kim J.S."/>
            <person name="Ahn B.O."/>
            <person name="Rhee S.Y."/>
            <person name="Sohng J.K."/>
        </authorList>
    </citation>
    <scope>NUCLEOTIDE SEQUENCE</scope>
    <source>
        <tissue evidence="3">Leaf</tissue>
    </source>
</reference>
<proteinExistence type="predicted"/>
<name>A0A834X691_9FABA</name>
<keyword evidence="4" id="KW-1185">Reference proteome</keyword>
<evidence type="ECO:0000313" key="3">
    <source>
        <dbReference type="EMBL" id="KAF7838534.1"/>
    </source>
</evidence>
<sequence length="351" mass="37616">MTAPSSPQRFSNFFFSAPTSPTRPSSPFFFFPPQNDDELPRHSSTSSFVPFLWEHKLGVPKSTDDPIDGQDFEFNFTVEKLPSCADELFDVGKICPLKLPPCLQSDGGGDRLCSLASHSNRSSPRKEEGEGSSFRFFIAAFDLTPKILVAMEAIPSFCSSTTTNNTALLLPFFSSTRRPPPLSPFLVKSMASQSQKPLPSVSRTVSSSRKNSTVFPLGEPGPRSSSTTASPPIKLLTRLEQLKLLSKAEKAGLLSAAEKFGFSLSTIEKLGLLSKAEELGVLSAATDPATPGSLFTLSLALLLLGPFCVYVVPEDNLGLVGLQVVVALLCVVGGSAAFAASNFVSNLQKLR</sequence>
<accession>A0A834X691</accession>
<gene>
    <name evidence="3" type="ORF">G2W53_007016</name>
</gene>
<dbReference type="Proteomes" id="UP000634136">
    <property type="component" value="Unassembled WGS sequence"/>
</dbReference>
<dbReference type="OrthoDB" id="201162at2759"/>
<feature type="region of interest" description="Disordered" evidence="1">
    <location>
        <begin position="189"/>
        <end position="230"/>
    </location>
</feature>
<feature type="transmembrane region" description="Helical" evidence="2">
    <location>
        <begin position="324"/>
        <end position="344"/>
    </location>
</feature>
<protein>
    <submittedName>
        <fullName evidence="3">Plant/F13G24-250 protein</fullName>
    </submittedName>
</protein>
<dbReference type="InterPro" id="IPR009500">
    <property type="entry name" value="DUF1118"/>
</dbReference>
<dbReference type="AlphaFoldDB" id="A0A834X691"/>
<feature type="transmembrane region" description="Helical" evidence="2">
    <location>
        <begin position="294"/>
        <end position="312"/>
    </location>
</feature>